<dbReference type="RefSeq" id="XP_062788940.1">
    <property type="nucleotide sequence ID" value="XM_062932889.1"/>
</dbReference>
<proteinExistence type="inferred from homology"/>
<evidence type="ECO:0000256" key="3">
    <source>
        <dbReference type="ARBA" id="ARBA00012251"/>
    </source>
</evidence>
<dbReference type="InterPro" id="IPR031127">
    <property type="entry name" value="E3_UB_ligase_RBR"/>
</dbReference>
<evidence type="ECO:0000313" key="15">
    <source>
        <dbReference type="EMBL" id="WRT64200.1"/>
    </source>
</evidence>
<dbReference type="InterPro" id="IPR013083">
    <property type="entry name" value="Znf_RING/FYVE/PHD"/>
</dbReference>
<dbReference type="EC" id="2.3.2.31" evidence="3"/>
<evidence type="ECO:0000256" key="4">
    <source>
        <dbReference type="ARBA" id="ARBA00022679"/>
    </source>
</evidence>
<dbReference type="PROSITE" id="PS51873">
    <property type="entry name" value="TRIAD"/>
    <property type="match status" value="1"/>
</dbReference>
<protein>
    <recommendedName>
        <fullName evidence="3">RBR-type E3 ubiquitin transferase</fullName>
        <ecNumber evidence="3">2.3.2.31</ecNumber>
    </recommendedName>
</protein>
<dbReference type="InterPro" id="IPR006575">
    <property type="entry name" value="RWD_dom"/>
</dbReference>
<dbReference type="InterPro" id="IPR001841">
    <property type="entry name" value="Znf_RING"/>
</dbReference>
<accession>A0ABZ1CRF1</accession>
<evidence type="ECO:0000256" key="6">
    <source>
        <dbReference type="ARBA" id="ARBA00022737"/>
    </source>
</evidence>
<keyword evidence="6" id="KW-0677">Repeat</keyword>
<dbReference type="PROSITE" id="PS50908">
    <property type="entry name" value="RWD"/>
    <property type="match status" value="1"/>
</dbReference>
<dbReference type="InterPro" id="IPR002867">
    <property type="entry name" value="IBR_dom"/>
</dbReference>
<dbReference type="Gene3D" id="1.20.120.1750">
    <property type="match status" value="1"/>
</dbReference>
<keyword evidence="4" id="KW-0808">Transferase</keyword>
<dbReference type="Pfam" id="PF05773">
    <property type="entry name" value="RWD"/>
    <property type="match status" value="1"/>
</dbReference>
<evidence type="ECO:0000259" key="14">
    <source>
        <dbReference type="PROSITE" id="PS51873"/>
    </source>
</evidence>
<dbReference type="SMART" id="SM00647">
    <property type="entry name" value="IBR"/>
    <property type="match status" value="2"/>
</dbReference>
<keyword evidence="8" id="KW-0833">Ubl conjugation pathway</keyword>
<dbReference type="Gene3D" id="3.10.110.10">
    <property type="entry name" value="Ubiquitin Conjugating Enzyme"/>
    <property type="match status" value="1"/>
</dbReference>
<evidence type="ECO:0000259" key="13">
    <source>
        <dbReference type="PROSITE" id="PS50908"/>
    </source>
</evidence>
<evidence type="ECO:0000256" key="9">
    <source>
        <dbReference type="ARBA" id="ARBA00022833"/>
    </source>
</evidence>
<evidence type="ECO:0000256" key="5">
    <source>
        <dbReference type="ARBA" id="ARBA00022723"/>
    </source>
</evidence>
<keyword evidence="7 11" id="KW-0863">Zinc-finger</keyword>
<dbReference type="CDD" id="cd20354">
    <property type="entry name" value="Rcat_RBR_RNF14"/>
    <property type="match status" value="1"/>
</dbReference>
<dbReference type="InterPro" id="IPR016135">
    <property type="entry name" value="UBQ-conjugating_enzyme/RWD"/>
</dbReference>
<dbReference type="Gene3D" id="3.30.40.10">
    <property type="entry name" value="Zinc/RING finger domain, C3HC4 (zinc finger)"/>
    <property type="match status" value="1"/>
</dbReference>
<dbReference type="Pfam" id="PF22191">
    <property type="entry name" value="IBR_1"/>
    <property type="match status" value="1"/>
</dbReference>
<dbReference type="EMBL" id="CP141881">
    <property type="protein sequence ID" value="WRT64200.1"/>
    <property type="molecule type" value="Genomic_DNA"/>
</dbReference>
<comment type="catalytic activity">
    <reaction evidence="1">
        <text>[E2 ubiquitin-conjugating enzyme]-S-ubiquitinyl-L-cysteine + [acceptor protein]-L-lysine = [E2 ubiquitin-conjugating enzyme]-L-cysteine + [acceptor protein]-N(6)-ubiquitinyl-L-lysine.</text>
        <dbReference type="EC" id="2.3.2.31"/>
    </reaction>
</comment>
<dbReference type="SUPFAM" id="SSF54495">
    <property type="entry name" value="UBC-like"/>
    <property type="match status" value="1"/>
</dbReference>
<dbReference type="InterPro" id="IPR044066">
    <property type="entry name" value="TRIAD_supradom"/>
</dbReference>
<evidence type="ECO:0000256" key="10">
    <source>
        <dbReference type="ARBA" id="ARBA00044508"/>
    </source>
</evidence>
<evidence type="ECO:0000256" key="1">
    <source>
        <dbReference type="ARBA" id="ARBA00001798"/>
    </source>
</evidence>
<dbReference type="Pfam" id="PF01485">
    <property type="entry name" value="IBR"/>
    <property type="match status" value="1"/>
</dbReference>
<evidence type="ECO:0000256" key="2">
    <source>
        <dbReference type="ARBA" id="ARBA00004906"/>
    </source>
</evidence>
<feature type="domain" description="RWD" evidence="13">
    <location>
        <begin position="19"/>
        <end position="159"/>
    </location>
</feature>
<dbReference type="PROSITE" id="PS50089">
    <property type="entry name" value="ZF_RING_2"/>
    <property type="match status" value="1"/>
</dbReference>
<evidence type="ECO:0000313" key="16">
    <source>
        <dbReference type="Proteomes" id="UP001329825"/>
    </source>
</evidence>
<dbReference type="Proteomes" id="UP001329825">
    <property type="component" value="Chromosome 1"/>
</dbReference>
<evidence type="ECO:0000256" key="8">
    <source>
        <dbReference type="ARBA" id="ARBA00022786"/>
    </source>
</evidence>
<reference evidence="15 16" key="1">
    <citation type="submission" date="2024-01" db="EMBL/GenBank/DDBJ databases">
        <title>Comparative genomics of Cryptococcus and Kwoniella reveals pathogenesis evolution and contrasting modes of karyotype evolution via chromosome fusion or intercentromeric recombination.</title>
        <authorList>
            <person name="Coelho M.A."/>
            <person name="David-Palma M."/>
            <person name="Shea T."/>
            <person name="Bowers K."/>
            <person name="McGinley-Smith S."/>
            <person name="Mohammad A.W."/>
            <person name="Gnirke A."/>
            <person name="Yurkov A.M."/>
            <person name="Nowrousian M."/>
            <person name="Sun S."/>
            <person name="Cuomo C.A."/>
            <person name="Heitman J."/>
        </authorList>
    </citation>
    <scope>NUCLEOTIDE SEQUENCE [LARGE SCALE GENOMIC DNA]</scope>
    <source>
        <strain evidence="15">CBS 11374</strain>
    </source>
</reference>
<evidence type="ECO:0000259" key="12">
    <source>
        <dbReference type="PROSITE" id="PS50089"/>
    </source>
</evidence>
<keyword evidence="5" id="KW-0479">Metal-binding</keyword>
<feature type="domain" description="RING-type" evidence="14">
    <location>
        <begin position="201"/>
        <end position="510"/>
    </location>
</feature>
<comment type="pathway">
    <text evidence="2">Protein modification; protein ubiquitination.</text>
</comment>
<keyword evidence="9" id="KW-0862">Zinc</keyword>
<organism evidence="15 16">
    <name type="scientific">Kwoniella shivajii</name>
    <dbReference type="NCBI Taxonomy" id="564305"/>
    <lineage>
        <taxon>Eukaryota</taxon>
        <taxon>Fungi</taxon>
        <taxon>Dikarya</taxon>
        <taxon>Basidiomycota</taxon>
        <taxon>Agaricomycotina</taxon>
        <taxon>Tremellomycetes</taxon>
        <taxon>Tremellales</taxon>
        <taxon>Cryptococcaceae</taxon>
        <taxon>Kwoniella</taxon>
    </lineage>
</organism>
<dbReference type="CDD" id="cd23820">
    <property type="entry name" value="RWD_RNF14"/>
    <property type="match status" value="1"/>
</dbReference>
<gene>
    <name evidence="15" type="ORF">IL334_001129</name>
</gene>
<dbReference type="SUPFAM" id="SSF57850">
    <property type="entry name" value="RING/U-box"/>
    <property type="match status" value="2"/>
</dbReference>
<dbReference type="GeneID" id="87953260"/>
<feature type="domain" description="RING-type" evidence="12">
    <location>
        <begin position="205"/>
        <end position="251"/>
    </location>
</feature>
<dbReference type="InterPro" id="IPR047548">
    <property type="entry name" value="Rcat_RBR_RNF14"/>
</dbReference>
<comment type="similarity">
    <text evidence="10">Belongs to the RBR family. RNF14 subfamily.</text>
</comment>
<evidence type="ECO:0000256" key="7">
    <source>
        <dbReference type="ARBA" id="ARBA00022771"/>
    </source>
</evidence>
<evidence type="ECO:0000256" key="11">
    <source>
        <dbReference type="PROSITE-ProRule" id="PRU00175"/>
    </source>
</evidence>
<sequence>MTQMENDDVATQCSTLQEDEITVLESIYPSLIARHPNPDDKPGHLLTLTIPISFATLHHIQLDTPSGPSASLEVSHLPSLSLRVLLPATYPITEAAKSVSLRAPIPTGEKLGNWLPKSVLKKVSDKLTELWNDEKEICGEGMGILWKWWEWVGTGEFLIDLELVKGNMLELSVPPMLTPSTFHTMLKTYNASQLNLDFEKTAFSCSICLENRKGKSCIQMPGCGCVFCTPCLSSCWSLAITEGTLENVSCPSVSCTKKRALRERGEVVDDEVDTDLVESVVGKELKERWQDIKEKRKAEIDPSYTICPRPTCQAAVPPPATLTPSIDSSFSSRVIRLSDISSTTPTTNSDAPSPAHPPFFAISSIPGEDRWSRYRVCPKCSFSFCLYCNATWHGPHTPCAFPQTSLIVAEYLSYPEGSQGRKQMEIKRGKANLERMVSKHLEDEANKQWLQGKTRACAGCGVRVEKSHGCNHMTCGRCNSHFCYRCGDSIKPTDPYKHFNTPGKSCYMKLFDQDEVDRFERELVNEGGMAGGGIEDDWREFRGFWEW</sequence>
<name>A0ABZ1CRF1_9TREE</name>
<keyword evidence="16" id="KW-1185">Reference proteome</keyword>
<dbReference type="PANTHER" id="PTHR11685">
    <property type="entry name" value="RBR FAMILY RING FINGER AND IBR DOMAIN-CONTAINING"/>
    <property type="match status" value="1"/>
</dbReference>